<accession>A0A918YIN5</accession>
<dbReference type="AlphaFoldDB" id="A0A918YIN5"/>
<name>A0A918YIN5_9ACTN</name>
<comment type="caution">
    <text evidence="1">The sequence shown here is derived from an EMBL/GenBank/DDBJ whole genome shotgun (WGS) entry which is preliminary data.</text>
</comment>
<reference evidence="1" key="1">
    <citation type="journal article" date="2014" name="Int. J. Syst. Evol. Microbiol.">
        <title>Complete genome sequence of Corynebacterium casei LMG S-19264T (=DSM 44701T), isolated from a smear-ripened cheese.</title>
        <authorList>
            <consortium name="US DOE Joint Genome Institute (JGI-PGF)"/>
            <person name="Walter F."/>
            <person name="Albersmeier A."/>
            <person name="Kalinowski J."/>
            <person name="Ruckert C."/>
        </authorList>
    </citation>
    <scope>NUCLEOTIDE SEQUENCE</scope>
    <source>
        <strain evidence="1">JCM 4714</strain>
    </source>
</reference>
<organism evidence="1 2">
    <name type="scientific">Streptomyces alanosinicus</name>
    <dbReference type="NCBI Taxonomy" id="68171"/>
    <lineage>
        <taxon>Bacteria</taxon>
        <taxon>Bacillati</taxon>
        <taxon>Actinomycetota</taxon>
        <taxon>Actinomycetes</taxon>
        <taxon>Kitasatosporales</taxon>
        <taxon>Streptomycetaceae</taxon>
        <taxon>Streptomyces</taxon>
    </lineage>
</organism>
<reference evidence="1" key="2">
    <citation type="submission" date="2020-09" db="EMBL/GenBank/DDBJ databases">
        <authorList>
            <person name="Sun Q."/>
            <person name="Ohkuma M."/>
        </authorList>
    </citation>
    <scope>NUCLEOTIDE SEQUENCE</scope>
    <source>
        <strain evidence="1">JCM 4714</strain>
    </source>
</reference>
<dbReference type="EMBL" id="BMVG01000008">
    <property type="protein sequence ID" value="GHE05391.1"/>
    <property type="molecule type" value="Genomic_DNA"/>
</dbReference>
<evidence type="ECO:0000313" key="1">
    <source>
        <dbReference type="EMBL" id="GHE05391.1"/>
    </source>
</evidence>
<proteinExistence type="predicted"/>
<dbReference type="Proteomes" id="UP000655443">
    <property type="component" value="Unassembled WGS sequence"/>
</dbReference>
<gene>
    <name evidence="1" type="ORF">GCM10010339_41150</name>
</gene>
<evidence type="ECO:0000313" key="2">
    <source>
        <dbReference type="Proteomes" id="UP000655443"/>
    </source>
</evidence>
<protein>
    <submittedName>
        <fullName evidence="1">Uncharacterized protein</fullName>
    </submittedName>
</protein>
<sequence length="71" mass="7504">MVLLACTWRLTAVPTVEVWLPGLVTVTPLPGGVTWLPTLMPAKALATPAYWAEPAPYSAVAAFREAVRAAA</sequence>
<keyword evidence="2" id="KW-1185">Reference proteome</keyword>